<dbReference type="eggNOG" id="COG4775">
    <property type="taxonomic scope" value="Bacteria"/>
</dbReference>
<dbReference type="EMBL" id="BAJS01000008">
    <property type="protein sequence ID" value="GAK36604.1"/>
    <property type="molecule type" value="Genomic_DNA"/>
</dbReference>
<organism evidence="1 2">
    <name type="scientific">Bacteroides graminisolvens DSM 19988 = JCM 15093</name>
    <dbReference type="NCBI Taxonomy" id="1121097"/>
    <lineage>
        <taxon>Bacteria</taxon>
        <taxon>Pseudomonadati</taxon>
        <taxon>Bacteroidota</taxon>
        <taxon>Bacteroidia</taxon>
        <taxon>Bacteroidales</taxon>
        <taxon>Bacteroidaceae</taxon>
        <taxon>Bacteroides</taxon>
    </lineage>
</organism>
<gene>
    <name evidence="1" type="ORF">JCM15093_1777</name>
</gene>
<dbReference type="Proteomes" id="UP000027601">
    <property type="component" value="Unassembled WGS sequence"/>
</dbReference>
<accession>A0A069D8T6</accession>
<dbReference type="STRING" id="1121097.GCA_000428125_02031"/>
<dbReference type="AlphaFoldDB" id="A0A069D8T6"/>
<reference evidence="1 2" key="1">
    <citation type="journal article" date="2015" name="Microbes Environ.">
        <title>Distribution and evolution of nitrogen fixation genes in the phylum bacteroidetes.</title>
        <authorList>
            <person name="Inoue J."/>
            <person name="Oshima K."/>
            <person name="Suda W."/>
            <person name="Sakamoto M."/>
            <person name="Iino T."/>
            <person name="Noda S."/>
            <person name="Hongoh Y."/>
            <person name="Hattori M."/>
            <person name="Ohkuma M."/>
        </authorList>
    </citation>
    <scope>NUCLEOTIDE SEQUENCE [LARGE SCALE GENOMIC DNA]</scope>
    <source>
        <strain evidence="1 2">JCM 15093</strain>
    </source>
</reference>
<keyword evidence="2" id="KW-1185">Reference proteome</keyword>
<evidence type="ECO:0000313" key="2">
    <source>
        <dbReference type="Proteomes" id="UP000027601"/>
    </source>
</evidence>
<name>A0A069D8T6_9BACE</name>
<proteinExistence type="predicted"/>
<sequence length="53" mass="6246">MEFINDEYASWDLTYNMNGLILNSIPLIKKLKWREVVTFRGLFGNLTNKNNPI</sequence>
<protein>
    <submittedName>
        <fullName evidence="1">Uncharacterized protein</fullName>
    </submittedName>
</protein>
<comment type="caution">
    <text evidence="1">The sequence shown here is derived from an EMBL/GenBank/DDBJ whole genome shotgun (WGS) entry which is preliminary data.</text>
</comment>
<evidence type="ECO:0000313" key="1">
    <source>
        <dbReference type="EMBL" id="GAK36604.1"/>
    </source>
</evidence>